<organism evidence="1 2">
    <name type="scientific">Sporolituus thermophilus DSM 23256</name>
    <dbReference type="NCBI Taxonomy" id="1123285"/>
    <lineage>
        <taxon>Bacteria</taxon>
        <taxon>Bacillati</taxon>
        <taxon>Bacillota</taxon>
        <taxon>Negativicutes</taxon>
        <taxon>Selenomonadales</taxon>
        <taxon>Sporomusaceae</taxon>
        <taxon>Sporolituus</taxon>
    </lineage>
</organism>
<reference evidence="2" key="1">
    <citation type="submission" date="2016-10" db="EMBL/GenBank/DDBJ databases">
        <authorList>
            <person name="Varghese N."/>
            <person name="Submissions S."/>
        </authorList>
    </citation>
    <scope>NUCLEOTIDE SEQUENCE [LARGE SCALE GENOMIC DNA]</scope>
    <source>
        <strain evidence="2">DSM 23256</strain>
    </source>
</reference>
<proteinExistence type="predicted"/>
<keyword evidence="2" id="KW-1185">Reference proteome</keyword>
<dbReference type="Pfam" id="PF21983">
    <property type="entry name" value="NikA-like"/>
    <property type="match status" value="1"/>
</dbReference>
<evidence type="ECO:0000313" key="1">
    <source>
        <dbReference type="EMBL" id="SDF31715.1"/>
    </source>
</evidence>
<sequence>MEEKVSFRVTAEQKNRLMRLADLTNKSLSDYARDAALSFSTNCDSDFAKIEKITNDILADIIYIKKFQYVVTRLALFIVNEYTKDSKKTMEYFHEILADANEKFDEKGE</sequence>
<dbReference type="EMBL" id="FNBU01000007">
    <property type="protein sequence ID" value="SDF31715.1"/>
    <property type="molecule type" value="Genomic_DNA"/>
</dbReference>
<dbReference type="InterPro" id="IPR053842">
    <property type="entry name" value="NikA-like"/>
</dbReference>
<accession>A0A1G7K3E1</accession>
<name>A0A1G7K3E1_9FIRM</name>
<gene>
    <name evidence="1" type="ORF">SAMN05660235_01157</name>
</gene>
<protein>
    <submittedName>
        <fullName evidence="1">Uncharacterized protein</fullName>
    </submittedName>
</protein>
<evidence type="ECO:0000313" key="2">
    <source>
        <dbReference type="Proteomes" id="UP000243333"/>
    </source>
</evidence>
<dbReference type="Proteomes" id="UP000243333">
    <property type="component" value="Unassembled WGS sequence"/>
</dbReference>
<dbReference type="STRING" id="1123285.SAMN05660235_01157"/>
<dbReference type="AlphaFoldDB" id="A0A1G7K3E1"/>